<feature type="region of interest" description="Disordered" evidence="4">
    <location>
        <begin position="201"/>
        <end position="228"/>
    </location>
</feature>
<organism evidence="6 7">
    <name type="scientific">Microthlaspi erraticum</name>
    <dbReference type="NCBI Taxonomy" id="1685480"/>
    <lineage>
        <taxon>Eukaryota</taxon>
        <taxon>Viridiplantae</taxon>
        <taxon>Streptophyta</taxon>
        <taxon>Embryophyta</taxon>
        <taxon>Tracheophyta</taxon>
        <taxon>Spermatophyta</taxon>
        <taxon>Magnoliopsida</taxon>
        <taxon>eudicotyledons</taxon>
        <taxon>Gunneridae</taxon>
        <taxon>Pentapetalae</taxon>
        <taxon>rosids</taxon>
        <taxon>malvids</taxon>
        <taxon>Brassicales</taxon>
        <taxon>Brassicaceae</taxon>
        <taxon>Coluteocarpeae</taxon>
        <taxon>Microthlaspi</taxon>
    </lineage>
</organism>
<comment type="caution">
    <text evidence="6">The sequence shown here is derived from an EMBL/GenBank/DDBJ whole genome shotgun (WGS) entry which is preliminary data.</text>
</comment>
<accession>A0A6D2IJW6</accession>
<sequence length="516" mass="56663">MWQSEISTLAKTQSPISTPDGFQIYHLDSAVRAVAQIQNPEAALDPIRIRQKRVSVDRVKRWTTTGSPTSNHGSTVVVDRSNFSGSWISFSISSLLLLVPVLCRSVSGFRSRPYFCFPTRMEMESCKLFIGGISWETSEDRLRDYFQKYGEVSQVVIMKDRFTGRGRGFGFIVFLDPNVAERVVLQKHMIDGKSVEAKKAVPREDHMMTLSKSSSSPQGSPRPSSNTKKIFVGRLASSVTDAELKNYFSQFGTVMDHVVMYDHKTQRPRGFGFVTYDSEDAVDRVLQRSFHELDGKMVEVKMAVPKETSPTPNRNLMSKMTTFVNDYTQGYNLSPILGYGAKPEGRYSPAAGNRGGSFSPFCHGFGIELNFEANQNQSYVSGSNGGFGRPFSPAPGYNANLSMYGGQGNGFVTRNQLWADNASAGYISNSVMTGRLNGNSGVGSIGDKWGTVGEGRSYHGYSNTELGFGYGRNNGMGIESRGGGGVHMSGLGWGMSGERGMHGFGYMNNTEQLMLA</sequence>
<dbReference type="SUPFAM" id="SSF54928">
    <property type="entry name" value="RNA-binding domain, RBD"/>
    <property type="match status" value="2"/>
</dbReference>
<feature type="domain" description="RRM" evidence="5">
    <location>
        <begin position="126"/>
        <end position="202"/>
    </location>
</feature>
<dbReference type="AlphaFoldDB" id="A0A6D2IJW6"/>
<dbReference type="FunFam" id="3.30.70.330:FF:000102">
    <property type="entry name" value="Heterogeneous nuclear ribonucleoprotein 1"/>
    <property type="match status" value="1"/>
</dbReference>
<evidence type="ECO:0000256" key="3">
    <source>
        <dbReference type="PROSITE-ProRule" id="PRU00176"/>
    </source>
</evidence>
<dbReference type="InterPro" id="IPR012677">
    <property type="entry name" value="Nucleotide-bd_a/b_plait_sf"/>
</dbReference>
<protein>
    <recommendedName>
        <fullName evidence="5">RRM domain-containing protein</fullName>
    </recommendedName>
</protein>
<dbReference type="OrthoDB" id="1875751at2759"/>
<dbReference type="InterPro" id="IPR000504">
    <property type="entry name" value="RRM_dom"/>
</dbReference>
<dbReference type="PANTHER" id="PTHR48032">
    <property type="entry name" value="RNA-BINDING PROTEIN MUSASHI HOMOLOG RBP6"/>
    <property type="match status" value="1"/>
</dbReference>
<proteinExistence type="predicted"/>
<dbReference type="Pfam" id="PF00076">
    <property type="entry name" value="RRM_1"/>
    <property type="match status" value="2"/>
</dbReference>
<feature type="domain" description="RRM" evidence="5">
    <location>
        <begin position="228"/>
        <end position="305"/>
    </location>
</feature>
<dbReference type="FunFam" id="3.30.70.330:FF:000051">
    <property type="entry name" value="Heterogeneous nuclear ribonucleoprotein 1"/>
    <property type="match status" value="1"/>
</dbReference>
<keyword evidence="1" id="KW-0677">Repeat</keyword>
<dbReference type="PROSITE" id="PS50102">
    <property type="entry name" value="RRM"/>
    <property type="match status" value="2"/>
</dbReference>
<gene>
    <name evidence="6" type="ORF">MERR_LOCUS14591</name>
</gene>
<evidence type="ECO:0000313" key="7">
    <source>
        <dbReference type="Proteomes" id="UP000467841"/>
    </source>
</evidence>
<evidence type="ECO:0000256" key="1">
    <source>
        <dbReference type="ARBA" id="ARBA00022737"/>
    </source>
</evidence>
<dbReference type="GO" id="GO:0003729">
    <property type="term" value="F:mRNA binding"/>
    <property type="evidence" value="ECO:0007669"/>
    <property type="project" value="TreeGrafter"/>
</dbReference>
<dbReference type="GO" id="GO:0006417">
    <property type="term" value="P:regulation of translation"/>
    <property type="evidence" value="ECO:0007669"/>
    <property type="project" value="TreeGrafter"/>
</dbReference>
<name>A0A6D2IJW6_9BRAS</name>
<evidence type="ECO:0000256" key="2">
    <source>
        <dbReference type="ARBA" id="ARBA00022884"/>
    </source>
</evidence>
<reference evidence="6" key="1">
    <citation type="submission" date="2020-01" db="EMBL/GenBank/DDBJ databases">
        <authorList>
            <person name="Mishra B."/>
        </authorList>
    </citation>
    <scope>NUCLEOTIDE SEQUENCE [LARGE SCALE GENOMIC DNA]</scope>
</reference>
<keyword evidence="7" id="KW-1185">Reference proteome</keyword>
<dbReference type="InterPro" id="IPR035979">
    <property type="entry name" value="RBD_domain_sf"/>
</dbReference>
<dbReference type="SMART" id="SM00360">
    <property type="entry name" value="RRM"/>
    <property type="match status" value="2"/>
</dbReference>
<keyword evidence="2 3" id="KW-0694">RNA-binding</keyword>
<evidence type="ECO:0000313" key="6">
    <source>
        <dbReference type="EMBL" id="CAA7027356.1"/>
    </source>
</evidence>
<dbReference type="PANTHER" id="PTHR48032:SF1">
    <property type="entry name" value="RNA-BINDING (RRM_RBD_RNP MOTIFS) FAMILY PROTEIN"/>
    <property type="match status" value="1"/>
</dbReference>
<dbReference type="EMBL" id="CACVBM020001054">
    <property type="protein sequence ID" value="CAA7027356.1"/>
    <property type="molecule type" value="Genomic_DNA"/>
</dbReference>
<evidence type="ECO:0000256" key="4">
    <source>
        <dbReference type="SAM" id="MobiDB-lite"/>
    </source>
</evidence>
<dbReference type="Gene3D" id="3.30.70.330">
    <property type="match status" value="2"/>
</dbReference>
<evidence type="ECO:0000259" key="5">
    <source>
        <dbReference type="PROSITE" id="PS50102"/>
    </source>
</evidence>
<dbReference type="Proteomes" id="UP000467841">
    <property type="component" value="Unassembled WGS sequence"/>
</dbReference>
<feature type="compositionally biased region" description="Low complexity" evidence="4">
    <location>
        <begin position="211"/>
        <end position="225"/>
    </location>
</feature>
<dbReference type="CDD" id="cd12330">
    <property type="entry name" value="RRM2_Hrp1p"/>
    <property type="match status" value="1"/>
</dbReference>